<proteinExistence type="predicted"/>
<dbReference type="AlphaFoldDB" id="A0A075R9L8"/>
<keyword evidence="3" id="KW-1185">Reference proteome</keyword>
<evidence type="ECO:0000313" key="3">
    <source>
        <dbReference type="Proteomes" id="UP000005850"/>
    </source>
</evidence>
<evidence type="ECO:0000256" key="1">
    <source>
        <dbReference type="SAM" id="MobiDB-lite"/>
    </source>
</evidence>
<dbReference type="Proteomes" id="UP000005850">
    <property type="component" value="Chromosome"/>
</dbReference>
<accession>A0A075R9L8</accession>
<name>A0A075R9L8_BRELA</name>
<organism evidence="2 3">
    <name type="scientific">Brevibacillus laterosporus LMG 15441</name>
    <dbReference type="NCBI Taxonomy" id="1042163"/>
    <lineage>
        <taxon>Bacteria</taxon>
        <taxon>Bacillati</taxon>
        <taxon>Bacillota</taxon>
        <taxon>Bacilli</taxon>
        <taxon>Bacillales</taxon>
        <taxon>Paenibacillaceae</taxon>
        <taxon>Brevibacillus</taxon>
    </lineage>
</organism>
<feature type="region of interest" description="Disordered" evidence="1">
    <location>
        <begin position="1"/>
        <end position="25"/>
    </location>
</feature>
<dbReference type="RefSeq" id="WP_003336517.1">
    <property type="nucleotide sequence ID" value="NZ_CP007806.1"/>
</dbReference>
<dbReference type="EMBL" id="CP007806">
    <property type="protein sequence ID" value="AIG27953.1"/>
    <property type="molecule type" value="Genomic_DNA"/>
</dbReference>
<feature type="compositionally biased region" description="Basic residues" evidence="1">
    <location>
        <begin position="9"/>
        <end position="25"/>
    </location>
</feature>
<reference evidence="2 3" key="1">
    <citation type="journal article" date="2011" name="J. Bacteriol.">
        <title>Genome sequence of Brevibacillus laterosporus LMG 15441, a pathogen of invertebrates.</title>
        <authorList>
            <person name="Djukic M."/>
            <person name="Poehlein A."/>
            <person name="Thurmer A."/>
            <person name="Daniel R."/>
        </authorList>
    </citation>
    <scope>NUCLEOTIDE SEQUENCE [LARGE SCALE GENOMIC DNA]</scope>
    <source>
        <strain evidence="2 3">LMG 15441</strain>
    </source>
</reference>
<dbReference type="STRING" id="1042163.BRLA_c036510"/>
<dbReference type="KEGG" id="blr:BRLA_c036510"/>
<dbReference type="HOGENOM" id="CLU_3059212_0_0_9"/>
<gene>
    <name evidence="2" type="ORF">BRLA_c036510</name>
</gene>
<evidence type="ECO:0000313" key="2">
    <source>
        <dbReference type="EMBL" id="AIG27953.1"/>
    </source>
</evidence>
<sequence length="53" mass="6342">MSKPNQKQRSPHQTRKASVRQKKPRAISEYEWRRLMGDTTSIQFLKDRAASRR</sequence>
<protein>
    <submittedName>
        <fullName evidence="2">Uncharacterized protein</fullName>
    </submittedName>
</protein>